<comment type="similarity">
    <text evidence="1">Belongs to the plant acyltransferase family.</text>
</comment>
<accession>A0AAD7Q1H4</accession>
<dbReference type="AlphaFoldDB" id="A0AAD7Q1H4"/>
<evidence type="ECO:0000313" key="5">
    <source>
        <dbReference type="Proteomes" id="UP001163823"/>
    </source>
</evidence>
<evidence type="ECO:0000256" key="2">
    <source>
        <dbReference type="ARBA" id="ARBA00022679"/>
    </source>
</evidence>
<dbReference type="EMBL" id="JARAOO010000004">
    <property type="protein sequence ID" value="KAJ7973144.1"/>
    <property type="molecule type" value="Genomic_DNA"/>
</dbReference>
<keyword evidence="3" id="KW-0012">Acyltransferase</keyword>
<dbReference type="InterPro" id="IPR023213">
    <property type="entry name" value="CAT-like_dom_sf"/>
</dbReference>
<dbReference type="GO" id="GO:0016746">
    <property type="term" value="F:acyltransferase activity"/>
    <property type="evidence" value="ECO:0007669"/>
    <property type="project" value="UniProtKB-KW"/>
</dbReference>
<evidence type="ECO:0000256" key="3">
    <source>
        <dbReference type="ARBA" id="ARBA00023315"/>
    </source>
</evidence>
<dbReference type="PANTHER" id="PTHR31147">
    <property type="entry name" value="ACYL TRANSFERASE 4"/>
    <property type="match status" value="1"/>
</dbReference>
<evidence type="ECO:0000256" key="1">
    <source>
        <dbReference type="ARBA" id="ARBA00009861"/>
    </source>
</evidence>
<name>A0AAD7Q1H4_QUISA</name>
<dbReference type="InterPro" id="IPR050898">
    <property type="entry name" value="Plant_acyltransferase"/>
</dbReference>
<gene>
    <name evidence="4" type="ORF">O6P43_010925</name>
</gene>
<dbReference type="Gene3D" id="3.30.559.10">
    <property type="entry name" value="Chloramphenicol acetyltransferase-like domain"/>
    <property type="match status" value="2"/>
</dbReference>
<reference evidence="4" key="1">
    <citation type="journal article" date="2023" name="Science">
        <title>Elucidation of the pathway for biosynthesis of saponin adjuvants from the soapbark tree.</title>
        <authorList>
            <person name="Reed J."/>
            <person name="Orme A."/>
            <person name="El-Demerdash A."/>
            <person name="Owen C."/>
            <person name="Martin L.B.B."/>
            <person name="Misra R.C."/>
            <person name="Kikuchi S."/>
            <person name="Rejzek M."/>
            <person name="Martin A.C."/>
            <person name="Harkess A."/>
            <person name="Leebens-Mack J."/>
            <person name="Louveau T."/>
            <person name="Stephenson M.J."/>
            <person name="Osbourn A."/>
        </authorList>
    </citation>
    <scope>NUCLEOTIDE SEQUENCE</scope>
    <source>
        <strain evidence="4">S10</strain>
    </source>
</reference>
<organism evidence="4 5">
    <name type="scientific">Quillaja saponaria</name>
    <name type="common">Soap bark tree</name>
    <dbReference type="NCBI Taxonomy" id="32244"/>
    <lineage>
        <taxon>Eukaryota</taxon>
        <taxon>Viridiplantae</taxon>
        <taxon>Streptophyta</taxon>
        <taxon>Embryophyta</taxon>
        <taxon>Tracheophyta</taxon>
        <taxon>Spermatophyta</taxon>
        <taxon>Magnoliopsida</taxon>
        <taxon>eudicotyledons</taxon>
        <taxon>Gunneridae</taxon>
        <taxon>Pentapetalae</taxon>
        <taxon>rosids</taxon>
        <taxon>fabids</taxon>
        <taxon>Fabales</taxon>
        <taxon>Quillajaceae</taxon>
        <taxon>Quillaja</taxon>
    </lineage>
</organism>
<protein>
    <submittedName>
        <fullName evidence="4">3'-N-debenzoyl-2'-deoxytaxol N-benzoyltransferase-like protein</fullName>
    </submittedName>
</protein>
<dbReference type="Pfam" id="PF02458">
    <property type="entry name" value="Transferase"/>
    <property type="match status" value="1"/>
</dbReference>
<proteinExistence type="inferred from homology"/>
<evidence type="ECO:0000313" key="4">
    <source>
        <dbReference type="EMBL" id="KAJ7973144.1"/>
    </source>
</evidence>
<dbReference type="PANTHER" id="PTHR31147:SF1">
    <property type="entry name" value="ACYL TRANSFERASE 4"/>
    <property type="match status" value="1"/>
</dbReference>
<keyword evidence="2" id="KW-0808">Transferase</keyword>
<comment type="caution">
    <text evidence="4">The sequence shown here is derived from an EMBL/GenBank/DDBJ whole genome shotgun (WGS) entry which is preliminary data.</text>
</comment>
<keyword evidence="5" id="KW-1185">Reference proteome</keyword>
<sequence>MKTASNTLSVNILKRGLVRPFDQTPSTILDLSFIDCLPLFRINVKTLHVFKHGPPEATKVIRQALSKALVHYYPLAGRLKESNQGYLQVECSGGRDGVWFVEAFSDCTLDSVNYLDDISKSSSNNLLPAETDIDSVVQMQVTQFACGGFVIGFIFSHIIFDGTGAAQFLSTIGELARNVENPSIIPVWQRDFFQTSLQKSNIAASLPSPPMPSNKRLEQANFDIPLGKIQQLKQEFLRVSGGNICSTFEIVVALCWRSRTRAIINYLNKSNTTLVKLGFAVNCRNLLNPPLPKGFYGNCAFPMTITAPWESLVQASIIDVVKMIQEAKAKLPHEAAKYFKGDYLNDSENEPFSNLHDYTALTIAAWVRLGFNQVDYGWGPAHPSCPHTRCHHNAIWHYGIASFA</sequence>
<dbReference type="KEGG" id="qsa:O6P43_010925"/>
<dbReference type="Proteomes" id="UP001163823">
    <property type="component" value="Chromosome 4"/>
</dbReference>